<sequence>MSRPPFRTTTDLPTRIFDPGAASSSPNAPPSPDLSQKLCASDRPLALLPVRLETRFFTLADGSRELRVRIYPDKIHLDSYEPKLLAAEREWGIHYWEADWRAGNDLPTRKAAWRQLAQQYGPARAAFIVRALRPTNPGDRPSAPMAPDHPFEAPPAFPDVMTEPSEQTSAWRSAPAARLLPARWIVVLQAGGIPVLAAQGSPIPSPLAVGPDPKGAVPADGQQAPVDEGMRWMVDFETAEAKGMGVRVALPATIGADGFDSLMVFGTAEADAAASSVMLADLLDAHHYTDGLEFLRLGAVTNNTADGRTAYAASDPGQERSFMREIAPDPSMLGKDTNARQLGLALGLPAGRVAPTLGYLGQADECHEADNRNLGAALWPTTWGYFLDNMIGFEGTGLTPDTVDWVRRYFIDHVRAFGPLAPLRAGRQPYGLLPVTSLDLLQAKADETAAFARNLQLRDLLVKLRDRVWRPQLGQVPRLGARTSPPDPDADLADMMQMDGVSAGVRTRALLGRHYLQHLRAFLGEDLQAAGFIQAQDEITGALPGRLGLPDQARLGHVAYAELTWPVNAPLVQDGPIAADVPLTPNYITALLAAPTLDAVIGQRPDPAATTPQGTLLQTVLRHGLLRETAQAAARLAASAPGADLGALLRDAELIDLVTGAEPTPSFRRQLGMIPSATAPQTIGAFLEAQTSFDNEALASLGEYRGALAQLQTLDVERLQLLLLGGLDLAANRLDAWITSFATQRLRAMRAAAPEGIYVGAYGWIENVHPAPALQPVPQPPPGMTDPVFMAPDDSGFIHAPSLTHASAAALLRNAHLGADGSPGPDSPFAIRLSSRRVRDAEQLLAGMRQGQPLGALLGYRVERGLHELGLDACIAPLRELAPLTAGRLTPADKPLEAIAANNVVDGLALQALWRDQNASVRAKLQAAGADIDKAARELDQLADMIDGLSDGLVAEAAYQMARGNPTRLASSLAAIAQGDGAPPELEVAHMPRSGTALTHRVLVLMSGSVQPAAGWPSAASSARASADPMLNAWTSRLLGDPRNIRCSITVTDATGASTIRTLPFSDLGLSPLDVVCSVATDPAARSTGPSELEQRVLYAARRMIGAGGTLGLNHDRPADLATGERTLFDILEQACTAQRLLSGARAAEPEDIAPPQHAPATGADLVDLERRIVAAEAALAAIGSEPQDGLSSDALRELILKCAGFGIGPAVPASASGDDSSTRAALAAQARALAKAVQARLDRGADLRKMPAASDDRARARQLRERLTAVFGSGFPGLASFTCDAAGAAELAAALADAPALLRGVPAAAEGWLLRASRVREPLSRLGACLRGAEALDTGERLNLHVAQLPFSVGRRWVGLPMLPGEPLAFGALSLVLQTTDGILDATAPLCGLWIDEWTEVVPSIEETTALTFQFNPPDAMAPQAILLAVPPQPDQDWTVGTLYRVLAETLDLAKLRVVDPNTLGDAAHYLPAAYLAFNVADDVASSDLGPLTR</sequence>
<proteinExistence type="predicted"/>
<dbReference type="EMBL" id="JALKCH010000009">
    <property type="protein sequence ID" value="MCK0198119.1"/>
    <property type="molecule type" value="Genomic_DNA"/>
</dbReference>
<organism evidence="2 3">
    <name type="scientific">Ancylobacter crimeensis</name>
    <dbReference type="NCBI Taxonomy" id="2579147"/>
    <lineage>
        <taxon>Bacteria</taxon>
        <taxon>Pseudomonadati</taxon>
        <taxon>Pseudomonadota</taxon>
        <taxon>Alphaproteobacteria</taxon>
        <taxon>Hyphomicrobiales</taxon>
        <taxon>Xanthobacteraceae</taxon>
        <taxon>Ancylobacter</taxon>
    </lineage>
</organism>
<evidence type="ECO:0000313" key="2">
    <source>
        <dbReference type="EMBL" id="MCK0198119.1"/>
    </source>
</evidence>
<dbReference type="Proteomes" id="UP001203284">
    <property type="component" value="Unassembled WGS sequence"/>
</dbReference>
<accession>A0ABT0DDR7</accession>
<feature type="region of interest" description="Disordered" evidence="1">
    <location>
        <begin position="1"/>
        <end position="34"/>
    </location>
</feature>
<protein>
    <submittedName>
        <fullName evidence="2">Uncharacterized protein</fullName>
    </submittedName>
</protein>
<gene>
    <name evidence="2" type="ORF">MWN34_14490</name>
</gene>
<keyword evidence="3" id="KW-1185">Reference proteome</keyword>
<comment type="caution">
    <text evidence="2">The sequence shown here is derived from an EMBL/GenBank/DDBJ whole genome shotgun (WGS) entry which is preliminary data.</text>
</comment>
<dbReference type="RefSeq" id="WP_247030019.1">
    <property type="nucleotide sequence ID" value="NZ_JALKCH010000009.1"/>
</dbReference>
<name>A0ABT0DDR7_9HYPH</name>
<evidence type="ECO:0000313" key="3">
    <source>
        <dbReference type="Proteomes" id="UP001203284"/>
    </source>
</evidence>
<reference evidence="2 3" key="1">
    <citation type="submission" date="2022-04" db="EMBL/GenBank/DDBJ databases">
        <authorList>
            <person name="Grouzdev D.S."/>
            <person name="Pantiukh K.S."/>
            <person name="Krutkina M.S."/>
        </authorList>
    </citation>
    <scope>NUCLEOTIDE SEQUENCE [LARGE SCALE GENOMIC DNA]</scope>
    <source>
        <strain evidence="2 3">6x-1</strain>
    </source>
</reference>
<evidence type="ECO:0000256" key="1">
    <source>
        <dbReference type="SAM" id="MobiDB-lite"/>
    </source>
</evidence>